<evidence type="ECO:0000313" key="2">
    <source>
        <dbReference type="EMBL" id="PPQ70140.1"/>
    </source>
</evidence>
<keyword evidence="3" id="KW-1185">Reference proteome</keyword>
<dbReference type="PANTHER" id="PTHR47534">
    <property type="entry name" value="YALI0E05731P"/>
    <property type="match status" value="1"/>
</dbReference>
<organism evidence="2 3">
    <name type="scientific">Psilocybe cyanescens</name>
    <dbReference type="NCBI Taxonomy" id="93625"/>
    <lineage>
        <taxon>Eukaryota</taxon>
        <taxon>Fungi</taxon>
        <taxon>Dikarya</taxon>
        <taxon>Basidiomycota</taxon>
        <taxon>Agaricomycotina</taxon>
        <taxon>Agaricomycetes</taxon>
        <taxon>Agaricomycetidae</taxon>
        <taxon>Agaricales</taxon>
        <taxon>Agaricineae</taxon>
        <taxon>Strophariaceae</taxon>
        <taxon>Psilocybe</taxon>
    </lineage>
</organism>
<dbReference type="InParanoid" id="A0A409VV64"/>
<proteinExistence type="predicted"/>
<dbReference type="Pfam" id="PF00106">
    <property type="entry name" value="adh_short"/>
    <property type="match status" value="1"/>
</dbReference>
<dbReference type="EMBL" id="NHYD01003913">
    <property type="protein sequence ID" value="PPQ70140.1"/>
    <property type="molecule type" value="Genomic_DNA"/>
</dbReference>
<reference evidence="2 3" key="1">
    <citation type="journal article" date="2018" name="Evol. Lett.">
        <title>Horizontal gene cluster transfer increased hallucinogenic mushroom diversity.</title>
        <authorList>
            <person name="Reynolds H.T."/>
            <person name="Vijayakumar V."/>
            <person name="Gluck-Thaler E."/>
            <person name="Korotkin H.B."/>
            <person name="Matheny P.B."/>
            <person name="Slot J.C."/>
        </authorList>
    </citation>
    <scope>NUCLEOTIDE SEQUENCE [LARGE SCALE GENOMIC DNA]</scope>
    <source>
        <strain evidence="2 3">2631</strain>
    </source>
</reference>
<dbReference type="InterPro" id="IPR036291">
    <property type="entry name" value="NAD(P)-bd_dom_sf"/>
</dbReference>
<evidence type="ECO:0000313" key="3">
    <source>
        <dbReference type="Proteomes" id="UP000283269"/>
    </source>
</evidence>
<dbReference type="InterPro" id="IPR052228">
    <property type="entry name" value="Sec_Metab_Biosynth_Oxidored"/>
</dbReference>
<dbReference type="PANTHER" id="PTHR47534:SF3">
    <property type="entry name" value="ALCOHOL DEHYDROGENASE-LIKE C-TERMINAL DOMAIN-CONTAINING PROTEIN"/>
    <property type="match status" value="1"/>
</dbReference>
<dbReference type="OrthoDB" id="2898509at2759"/>
<dbReference type="GO" id="GO:0016491">
    <property type="term" value="F:oxidoreductase activity"/>
    <property type="evidence" value="ECO:0007669"/>
    <property type="project" value="UniProtKB-KW"/>
</dbReference>
<accession>A0A409VV64</accession>
<evidence type="ECO:0000256" key="1">
    <source>
        <dbReference type="ARBA" id="ARBA00023002"/>
    </source>
</evidence>
<dbReference type="Gene3D" id="3.40.50.720">
    <property type="entry name" value="NAD(P)-binding Rossmann-like Domain"/>
    <property type="match status" value="1"/>
</dbReference>
<protein>
    <recommendedName>
        <fullName evidence="4">Ketoreductase (KR) domain-containing protein</fullName>
    </recommendedName>
</protein>
<evidence type="ECO:0008006" key="4">
    <source>
        <dbReference type="Google" id="ProtNLM"/>
    </source>
</evidence>
<comment type="caution">
    <text evidence="2">The sequence shown here is derived from an EMBL/GenBank/DDBJ whole genome shotgun (WGS) entry which is preliminary data.</text>
</comment>
<sequence length="318" mass="34500">MPPLAAVRASNAAFIHASAYTPVGVFVGGTSGIGEGMVRTFAENTGGKSDIIIVGRNRGAADRILESLPKPDTNDTKFAREFVQCDATLIRNVQVATQDILSRHPKINYLIMSPGIATLSGRDETSEAIDKKMAVHYYSRWKFLSDLLPALTKANDAEEKVAVLSVLGAGKGGAIFEDDLHLKKHYSLVNAALVAPTYNDLMIESFSERAPSLPLLHACPGFVRTSIGSSSPSALMRWSTAILVPLSRPFSISAIDCSQYMWHAIYETASKPGAWRIGSIGEDLGKKRYFGNDKQRKLVWDHTKGVVDAALRVPPANQ</sequence>
<dbReference type="SUPFAM" id="SSF51735">
    <property type="entry name" value="NAD(P)-binding Rossmann-fold domains"/>
    <property type="match status" value="1"/>
</dbReference>
<dbReference type="Proteomes" id="UP000283269">
    <property type="component" value="Unassembled WGS sequence"/>
</dbReference>
<name>A0A409VV64_PSICY</name>
<gene>
    <name evidence="2" type="ORF">CVT25_005813</name>
</gene>
<dbReference type="STRING" id="93625.A0A409VV64"/>
<keyword evidence="1" id="KW-0560">Oxidoreductase</keyword>
<dbReference type="AlphaFoldDB" id="A0A409VV64"/>
<dbReference type="InterPro" id="IPR002347">
    <property type="entry name" value="SDR_fam"/>
</dbReference>